<name>A0ABS7JV35_9SPHN</name>
<evidence type="ECO:0000313" key="2">
    <source>
        <dbReference type="Proteomes" id="UP000782554"/>
    </source>
</evidence>
<dbReference type="RefSeq" id="WP_221602588.1">
    <property type="nucleotide sequence ID" value="NZ_JAIGNU010000001.1"/>
</dbReference>
<keyword evidence="2" id="KW-1185">Reference proteome</keyword>
<proteinExistence type="predicted"/>
<dbReference type="EMBL" id="JAIGNU010000001">
    <property type="protein sequence ID" value="MBX7501511.1"/>
    <property type="molecule type" value="Genomic_DNA"/>
</dbReference>
<protein>
    <submittedName>
        <fullName evidence="1">Uncharacterized protein</fullName>
    </submittedName>
</protein>
<comment type="caution">
    <text evidence="1">The sequence shown here is derived from an EMBL/GenBank/DDBJ whole genome shotgun (WGS) entry which is preliminary data.</text>
</comment>
<accession>A0ABS7JV35</accession>
<dbReference type="Proteomes" id="UP000782554">
    <property type="component" value="Unassembled WGS sequence"/>
</dbReference>
<gene>
    <name evidence="1" type="ORF">K3181_08655</name>
</gene>
<organism evidence="1 2">
    <name type="scientific">Qipengyuania mesophila</name>
    <dbReference type="NCBI Taxonomy" id="2867246"/>
    <lineage>
        <taxon>Bacteria</taxon>
        <taxon>Pseudomonadati</taxon>
        <taxon>Pseudomonadota</taxon>
        <taxon>Alphaproteobacteria</taxon>
        <taxon>Sphingomonadales</taxon>
        <taxon>Erythrobacteraceae</taxon>
        <taxon>Qipengyuania</taxon>
    </lineage>
</organism>
<sequence length="133" mass="15672">MYLRFTVPKEHGGTVTRAHVAPGPFRIASDLYWDGDRENEPVLIALRRELDWFNKELPVPKRFGVKARGVWWDDGICWFRDDAREMLAHMQALVSLVEECGVPVERNWTRDPGQLLYKDRWQVVAKPERYPLH</sequence>
<reference evidence="1 2" key="1">
    <citation type="submission" date="2021-08" db="EMBL/GenBank/DDBJ databases">
        <title>Comparative Genomics Analysis of the Genus Qipengyuania Reveals Extensive Genetic Diversity and Metabolic Versatility, Including the Description of Fifteen Novel Species.</title>
        <authorList>
            <person name="Liu Y."/>
        </authorList>
    </citation>
    <scope>NUCLEOTIDE SEQUENCE [LARGE SCALE GENOMIC DNA]</scope>
    <source>
        <strain evidence="1 2">YG27</strain>
    </source>
</reference>
<evidence type="ECO:0000313" key="1">
    <source>
        <dbReference type="EMBL" id="MBX7501511.1"/>
    </source>
</evidence>